<dbReference type="EMBL" id="JAICCE010000011">
    <property type="protein sequence ID" value="KAG9271659.1"/>
    <property type="molecule type" value="Genomic_DNA"/>
</dbReference>
<evidence type="ECO:0000313" key="11">
    <source>
        <dbReference type="EMBL" id="KAG9271659.1"/>
    </source>
</evidence>
<dbReference type="InterPro" id="IPR049175">
    <property type="entry name" value="FAM171_C"/>
</dbReference>
<evidence type="ECO:0000313" key="12">
    <source>
        <dbReference type="Proteomes" id="UP000752171"/>
    </source>
</evidence>
<evidence type="ECO:0000256" key="4">
    <source>
        <dbReference type="ARBA" id="ARBA00022729"/>
    </source>
</evidence>
<name>A0A8T2LJF2_ASTMX</name>
<dbReference type="PANTHER" id="PTHR31626">
    <property type="entry name" value="SUSHI DOMAIN-CONTAINING PROTEIN"/>
    <property type="match status" value="1"/>
</dbReference>
<evidence type="ECO:0000256" key="8">
    <source>
        <dbReference type="SAM" id="MobiDB-lite"/>
    </source>
</evidence>
<dbReference type="PANTHER" id="PTHR31626:SF2">
    <property type="entry name" value="PROTEIN FAM171B"/>
    <property type="match status" value="1"/>
</dbReference>
<protein>
    <submittedName>
        <fullName evidence="11">Protein FAM171B-like</fullName>
    </submittedName>
</protein>
<proteinExistence type="inferred from homology"/>
<feature type="domain" description="FAM171 N-terminal" evidence="9">
    <location>
        <begin position="18"/>
        <end position="259"/>
    </location>
</feature>
<feature type="region of interest" description="Disordered" evidence="8">
    <location>
        <begin position="463"/>
        <end position="493"/>
    </location>
</feature>
<comment type="subcellular location">
    <subcellularLocation>
        <location evidence="1">Membrane</location>
        <topology evidence="1">Single-pass type I membrane protein</topology>
    </subcellularLocation>
</comment>
<gene>
    <name evidence="11" type="primary">FAM171B</name>
    <name evidence="11" type="ORF">AMEX_G14608</name>
</gene>
<evidence type="ECO:0000256" key="6">
    <source>
        <dbReference type="ARBA" id="ARBA00023136"/>
    </source>
</evidence>
<comment type="similarity">
    <text evidence="2">Belongs to the FAM171 family.</text>
</comment>
<dbReference type="OrthoDB" id="8950207at2759"/>
<dbReference type="GO" id="GO:0016020">
    <property type="term" value="C:membrane"/>
    <property type="evidence" value="ECO:0007669"/>
    <property type="project" value="UniProtKB-SubCell"/>
</dbReference>
<dbReference type="Proteomes" id="UP000752171">
    <property type="component" value="Unassembled WGS sequence"/>
</dbReference>
<dbReference type="Pfam" id="PF10577">
    <property type="entry name" value="FAM171A1-2-B_N"/>
    <property type="match status" value="1"/>
</dbReference>
<evidence type="ECO:0000259" key="9">
    <source>
        <dbReference type="Pfam" id="PF10577"/>
    </source>
</evidence>
<keyword evidence="3" id="KW-0812">Transmembrane</keyword>
<organism evidence="11 12">
    <name type="scientific">Astyanax mexicanus</name>
    <name type="common">Blind cave fish</name>
    <name type="synonym">Astyanax fasciatus mexicanus</name>
    <dbReference type="NCBI Taxonomy" id="7994"/>
    <lineage>
        <taxon>Eukaryota</taxon>
        <taxon>Metazoa</taxon>
        <taxon>Chordata</taxon>
        <taxon>Craniata</taxon>
        <taxon>Vertebrata</taxon>
        <taxon>Euteleostomi</taxon>
        <taxon>Actinopterygii</taxon>
        <taxon>Neopterygii</taxon>
        <taxon>Teleostei</taxon>
        <taxon>Ostariophysi</taxon>
        <taxon>Characiformes</taxon>
        <taxon>Characoidei</taxon>
        <taxon>Acestrorhamphidae</taxon>
        <taxon>Acestrorhamphinae</taxon>
        <taxon>Astyanax</taxon>
    </lineage>
</organism>
<reference evidence="11 12" key="1">
    <citation type="submission" date="2021-07" db="EMBL/GenBank/DDBJ databases">
        <authorList>
            <person name="Imarazene B."/>
            <person name="Zahm M."/>
            <person name="Klopp C."/>
            <person name="Cabau C."/>
            <person name="Beille S."/>
            <person name="Jouanno E."/>
            <person name="Castinel A."/>
            <person name="Lluch J."/>
            <person name="Gil L."/>
            <person name="Kuchtly C."/>
            <person name="Lopez Roques C."/>
            <person name="Donnadieu C."/>
            <person name="Parrinello H."/>
            <person name="Journot L."/>
            <person name="Du K."/>
            <person name="Schartl M."/>
            <person name="Retaux S."/>
            <person name="Guiguen Y."/>
        </authorList>
    </citation>
    <scope>NUCLEOTIDE SEQUENCE [LARGE SCALE GENOMIC DNA]</scope>
    <source>
        <strain evidence="11">Pach_M1</strain>
        <tissue evidence="11">Testis</tissue>
    </source>
</reference>
<evidence type="ECO:0000256" key="3">
    <source>
        <dbReference type="ARBA" id="ARBA00022692"/>
    </source>
</evidence>
<keyword evidence="4" id="KW-0732">Signal</keyword>
<evidence type="ECO:0000256" key="7">
    <source>
        <dbReference type="ARBA" id="ARBA00023180"/>
    </source>
</evidence>
<evidence type="ECO:0000256" key="2">
    <source>
        <dbReference type="ARBA" id="ARBA00006818"/>
    </source>
</evidence>
<dbReference type="InterPro" id="IPR048530">
    <property type="entry name" value="FAM171_N"/>
</dbReference>
<comment type="caution">
    <text evidence="11">The sequence shown here is derived from an EMBL/GenBank/DDBJ whole genome shotgun (WGS) entry which is preliminary data.</text>
</comment>
<evidence type="ECO:0000256" key="1">
    <source>
        <dbReference type="ARBA" id="ARBA00004479"/>
    </source>
</evidence>
<feature type="domain" description="FAM171 C-terminal" evidence="10">
    <location>
        <begin position="469"/>
        <end position="601"/>
    </location>
</feature>
<dbReference type="InterPro" id="IPR018890">
    <property type="entry name" value="FAM171"/>
</dbReference>
<accession>A0A8T2LJF2</accession>
<dbReference type="AlphaFoldDB" id="A0A8T2LJF2"/>
<sequence>MDFHFNSDSVARPDTTFTLRVQVKDAVSHQPLSQASVDVFVNYTLISSTQTSSDGSSALSIPYTQGRTLTLVASRHGYIPTALPWKTTKKPIFSSVTLSVFSQNQGNIWLFEDSVVLTGKISDVMPQPNVQFSKSLLSLPDNNISSLTAYLTGPQLPAQRHYIPHTTGIISSNIELNPVAAVSVQLQSNEEDIPVTGPIQITLPLPERSQSKLSDTIPAWSFNMNTGAWVNRGLGIVKMEDTRLVWVFVAPDLGFWIAAPFPSSTGRDLASSTSPFSEQYMVIIILYALKRSVPLFIIPFLCKTQSNRVRNTTKSVQKKNQTTSTNNECQDFHEDNLYSAASQTTSQRKRPFIRQINGSFNTCVEECEHSAHRIYENIDGMTPDPTKPSHHPPLHLNSSEKMALAERLVLYNHPVAILQMQNHFRSSGKASGSRSAPLPRKLVRYKNFRKSVNKDIFTQTLPKSPLLSHNSKQLQDESASTVSPYGDPGSSSNPGDWSCFTGLLESVSVPETLNKAVEMHTFCGNRQRISEQTLLELSRSKPFPHPRAWFVSLEGKPAVQVRHSIVDLRRSHLLTDSNDTSQDSGVDLNEQQQCLLCLEEVDLSSRETGTTTAHSQEDSALKMLSTAAVETSPTSQRIDSMQTQTCAAQTRAASILYVQSCGQNHHQTSIMHRKI</sequence>
<keyword evidence="5" id="KW-1133">Transmembrane helix</keyword>
<dbReference type="Pfam" id="PF20771">
    <property type="entry name" value="FAM171A1-2-B_C"/>
    <property type="match status" value="1"/>
</dbReference>
<evidence type="ECO:0000256" key="5">
    <source>
        <dbReference type="ARBA" id="ARBA00022989"/>
    </source>
</evidence>
<keyword evidence="7" id="KW-0325">Glycoprotein</keyword>
<keyword evidence="6" id="KW-0472">Membrane</keyword>
<evidence type="ECO:0000259" key="10">
    <source>
        <dbReference type="Pfam" id="PF20771"/>
    </source>
</evidence>